<protein>
    <submittedName>
        <fullName evidence="1">YncE family protein</fullName>
    </submittedName>
</protein>
<gene>
    <name evidence="1" type="ORF">KHQ06_26720</name>
</gene>
<evidence type="ECO:0000313" key="1">
    <source>
        <dbReference type="EMBL" id="QVI19880.1"/>
    </source>
</evidence>
<name>A0ABX8CIX6_9NOCA</name>
<dbReference type="InterPro" id="IPR011048">
    <property type="entry name" value="Haem_d1_sf"/>
</dbReference>
<proteinExistence type="predicted"/>
<dbReference type="PANTHER" id="PTHR47197">
    <property type="entry name" value="PROTEIN NIRF"/>
    <property type="match status" value="1"/>
</dbReference>
<dbReference type="InterPro" id="IPR051200">
    <property type="entry name" value="Host-pathogen_enzymatic-act"/>
</dbReference>
<dbReference type="Gene3D" id="2.130.10.10">
    <property type="entry name" value="YVTN repeat-like/Quinoprotein amine dehydrogenase"/>
    <property type="match status" value="1"/>
</dbReference>
<dbReference type="Proteomes" id="UP000683310">
    <property type="component" value="Chromosome"/>
</dbReference>
<dbReference type="EMBL" id="CP074371">
    <property type="protein sequence ID" value="QVI19880.1"/>
    <property type="molecule type" value="Genomic_DNA"/>
</dbReference>
<dbReference type="PANTHER" id="PTHR47197:SF3">
    <property type="entry name" value="DIHYDRO-HEME D1 DEHYDROGENASE"/>
    <property type="match status" value="1"/>
</dbReference>
<dbReference type="InterPro" id="IPR015943">
    <property type="entry name" value="WD40/YVTN_repeat-like_dom_sf"/>
</dbReference>
<sequence>MWWRRIGWALAGTALVAACSSGPATTGGPLPLRKVAAVALPGGSSRFDYASLDSGRGLLFLAHMGAGEIVEVDARAHTVVRTIADTPDVHGVLVVADKHRVYATVTGRDQVVALDEDSGSVLFRAPTGRYPDGLAYDPIRDEVWTTDEHAGSETVVDADTGNVRGTVTLGGEAGNVVYDPGLDRIIVAVQGHDELAVIAPDTLTVTDRIPTPGCSGPHGLALDAAAQIMYAGCEDNATLVTVDLTKHAVTDHNSVGETPDVLAWDPGAQRVYVATESGWVSVLERRAGHTTPAGAGHLADGAHIVVVDPADHHSYFPIAAGTSGPALWEFEPTA</sequence>
<dbReference type="SUPFAM" id="SSF51004">
    <property type="entry name" value="C-terminal (heme d1) domain of cytochrome cd1-nitrite reductase"/>
    <property type="match status" value="1"/>
</dbReference>
<keyword evidence="2" id="KW-1185">Reference proteome</keyword>
<dbReference type="PROSITE" id="PS51257">
    <property type="entry name" value="PROKAR_LIPOPROTEIN"/>
    <property type="match status" value="1"/>
</dbReference>
<dbReference type="RefSeq" id="WP_213555910.1">
    <property type="nucleotide sequence ID" value="NZ_JBHZDI010000044.1"/>
</dbReference>
<accession>A0ABX8CIX6</accession>
<reference evidence="1 2" key="1">
    <citation type="submission" date="2021-04" db="EMBL/GenBank/DDBJ databases">
        <title>Nocardia tengchongensis.</title>
        <authorList>
            <person name="Zhuang k."/>
            <person name="Ran Y."/>
            <person name="Li W."/>
        </authorList>
    </citation>
    <scope>NUCLEOTIDE SEQUENCE [LARGE SCALE GENOMIC DNA]</scope>
    <source>
        <strain evidence="1 2">CFH S0057</strain>
    </source>
</reference>
<evidence type="ECO:0000313" key="2">
    <source>
        <dbReference type="Proteomes" id="UP000683310"/>
    </source>
</evidence>
<organism evidence="1 2">
    <name type="scientific">Nocardia tengchongensis</name>
    <dbReference type="NCBI Taxonomy" id="2055889"/>
    <lineage>
        <taxon>Bacteria</taxon>
        <taxon>Bacillati</taxon>
        <taxon>Actinomycetota</taxon>
        <taxon>Actinomycetes</taxon>
        <taxon>Mycobacteriales</taxon>
        <taxon>Nocardiaceae</taxon>
        <taxon>Nocardia</taxon>
    </lineage>
</organism>